<gene>
    <name evidence="2" type="ORF">DW767_05960</name>
    <name evidence="3" type="ORF">EAI82_05375</name>
</gene>
<evidence type="ECO:0000313" key="4">
    <source>
        <dbReference type="Proteomes" id="UP000284644"/>
    </source>
</evidence>
<name>A0A414IA15_9FIRM</name>
<dbReference type="Proteomes" id="UP000293506">
    <property type="component" value="Unassembled WGS sequence"/>
</dbReference>
<comment type="caution">
    <text evidence="2">The sequence shown here is derived from an EMBL/GenBank/DDBJ whole genome shotgun (WGS) entry which is preliminary data.</text>
</comment>
<feature type="signal peptide" evidence="1">
    <location>
        <begin position="1"/>
        <end position="23"/>
    </location>
</feature>
<keyword evidence="1" id="KW-0732">Signal</keyword>
<evidence type="ECO:0000313" key="5">
    <source>
        <dbReference type="Proteomes" id="UP000293506"/>
    </source>
</evidence>
<dbReference type="AlphaFoldDB" id="A0A414IA15"/>
<dbReference type="Proteomes" id="UP000284644">
    <property type="component" value="Unassembled WGS sequence"/>
</dbReference>
<evidence type="ECO:0000313" key="3">
    <source>
        <dbReference type="EMBL" id="RYT67357.1"/>
    </source>
</evidence>
<sequence>MKKKVMLGVIAAMVVSMSATVFAGPSIGQIIPEEPQIVSTNVPEGAKLVVSTIDVTDEKTLDNYTSNETVKTLLKTVNDEETKPTIETVKEVLKEMNVEDVTNVETKSGEKVDLTEYKFTTPFIDIAEQIGDQITYKTNGDLEVKVKIDAAKEKKAEDLLLMLVDPETGKVVFITIDEIDPVTGELKVTLPFLGAITLLDKSAVDENEIETQTTDAGAADTETAAE</sequence>
<feature type="chain" id="PRO_5044602512" evidence="1">
    <location>
        <begin position="24"/>
        <end position="226"/>
    </location>
</feature>
<dbReference type="EMBL" id="QSJW01000003">
    <property type="protein sequence ID" value="RHE14064.1"/>
    <property type="molecule type" value="Genomic_DNA"/>
</dbReference>
<evidence type="ECO:0000256" key="1">
    <source>
        <dbReference type="SAM" id="SignalP"/>
    </source>
</evidence>
<proteinExistence type="predicted"/>
<protein>
    <submittedName>
        <fullName evidence="2">Uncharacterized protein</fullName>
    </submittedName>
</protein>
<evidence type="ECO:0000313" key="2">
    <source>
        <dbReference type="EMBL" id="RHE14064.1"/>
    </source>
</evidence>
<organism evidence="2 4">
    <name type="scientific">Blautia obeum</name>
    <dbReference type="NCBI Taxonomy" id="40520"/>
    <lineage>
        <taxon>Bacteria</taxon>
        <taxon>Bacillati</taxon>
        <taxon>Bacillota</taxon>
        <taxon>Clostridia</taxon>
        <taxon>Lachnospirales</taxon>
        <taxon>Lachnospiraceae</taxon>
        <taxon>Blautia</taxon>
    </lineage>
</organism>
<dbReference type="EMBL" id="RCXQ01000004">
    <property type="protein sequence ID" value="RYT67357.1"/>
    <property type="molecule type" value="Genomic_DNA"/>
</dbReference>
<reference evidence="3 5" key="2">
    <citation type="journal article" date="2019" name="Science, e1252229">
        <title>Invertible promoters mediate bacterial phase variation, antibiotic resistance, and host adaptation in the gut.</title>
        <authorList>
            <person name="Jiang X."/>
            <person name="Hall A.B."/>
            <person name="Arthur T.D."/>
            <person name="Plichta D.R."/>
            <person name="Covington C.T."/>
            <person name="Poyet M."/>
            <person name="Crothers J."/>
            <person name="Moses P.L."/>
            <person name="Tolonen A.C."/>
            <person name="Vlamakis H."/>
            <person name="Alm E.J."/>
            <person name="Xavier R.J."/>
        </authorList>
    </citation>
    <scope>NUCLEOTIDE SEQUENCE [LARGE SCALE GENOMIC DNA]</scope>
    <source>
        <strain evidence="5">af_0058</strain>
        <strain evidence="3">Af_0058</strain>
    </source>
</reference>
<accession>A0A414IA15</accession>
<dbReference type="RefSeq" id="WP_118045177.1">
    <property type="nucleotide sequence ID" value="NZ_JAJCRF010000020.1"/>
</dbReference>
<reference evidence="2 4" key="1">
    <citation type="submission" date="2018-08" db="EMBL/GenBank/DDBJ databases">
        <title>A genome reference for cultivated species of the human gut microbiota.</title>
        <authorList>
            <person name="Zou Y."/>
            <person name="Xue W."/>
            <person name="Luo G."/>
        </authorList>
    </citation>
    <scope>NUCLEOTIDE SEQUENCE [LARGE SCALE GENOMIC DNA]</scope>
    <source>
        <strain evidence="2 4">AM29-25AC</strain>
    </source>
</reference>